<dbReference type="Proteomes" id="UP000887226">
    <property type="component" value="Unassembled WGS sequence"/>
</dbReference>
<dbReference type="OrthoDB" id="2687452at2759"/>
<gene>
    <name evidence="1" type="ORF">BJ878DRAFT_424512</name>
</gene>
<evidence type="ECO:0008006" key="3">
    <source>
        <dbReference type="Google" id="ProtNLM"/>
    </source>
</evidence>
<reference evidence="1" key="1">
    <citation type="journal article" date="2021" name="IMA Fungus">
        <title>Genomic characterization of three marine fungi, including Emericellopsis atlantica sp. nov. with signatures of a generalist lifestyle and marine biomass degradation.</title>
        <authorList>
            <person name="Hagestad O.C."/>
            <person name="Hou L."/>
            <person name="Andersen J.H."/>
            <person name="Hansen E.H."/>
            <person name="Altermark B."/>
            <person name="Li C."/>
            <person name="Kuhnert E."/>
            <person name="Cox R.J."/>
            <person name="Crous P.W."/>
            <person name="Spatafora J.W."/>
            <person name="Lail K."/>
            <person name="Amirebrahimi M."/>
            <person name="Lipzen A."/>
            <person name="Pangilinan J."/>
            <person name="Andreopoulos W."/>
            <person name="Hayes R.D."/>
            <person name="Ng V."/>
            <person name="Grigoriev I.V."/>
            <person name="Jackson S.A."/>
            <person name="Sutton T.D.S."/>
            <person name="Dobson A.D.W."/>
            <person name="Rama T."/>
        </authorList>
    </citation>
    <scope>NUCLEOTIDE SEQUENCE</scope>
    <source>
        <strain evidence="1">TRa3180A</strain>
    </source>
</reference>
<protein>
    <recommendedName>
        <fullName evidence="3">C2H2-type domain-containing protein</fullName>
    </recommendedName>
</protein>
<proteinExistence type="predicted"/>
<sequence length="86" mass="10144">YPCVYCNKYKGERSFVRRDHLLAHLGNFHHIEAVMASGSASPNYCLHDEHNETPFSCLKDGCFRVERLGYFREKHLLQHRRDVHSL</sequence>
<keyword evidence="2" id="KW-1185">Reference proteome</keyword>
<feature type="non-terminal residue" evidence="1">
    <location>
        <position position="1"/>
    </location>
</feature>
<dbReference type="AlphaFoldDB" id="A0A9P7Z0E4"/>
<organism evidence="1 2">
    <name type="scientific">Calycina marina</name>
    <dbReference type="NCBI Taxonomy" id="1763456"/>
    <lineage>
        <taxon>Eukaryota</taxon>
        <taxon>Fungi</taxon>
        <taxon>Dikarya</taxon>
        <taxon>Ascomycota</taxon>
        <taxon>Pezizomycotina</taxon>
        <taxon>Leotiomycetes</taxon>
        <taxon>Helotiales</taxon>
        <taxon>Pezizellaceae</taxon>
        <taxon>Calycina</taxon>
    </lineage>
</organism>
<dbReference type="EMBL" id="MU254009">
    <property type="protein sequence ID" value="KAG9243055.1"/>
    <property type="molecule type" value="Genomic_DNA"/>
</dbReference>
<evidence type="ECO:0000313" key="1">
    <source>
        <dbReference type="EMBL" id="KAG9243055.1"/>
    </source>
</evidence>
<comment type="caution">
    <text evidence="1">The sequence shown here is derived from an EMBL/GenBank/DDBJ whole genome shotgun (WGS) entry which is preliminary data.</text>
</comment>
<evidence type="ECO:0000313" key="2">
    <source>
        <dbReference type="Proteomes" id="UP000887226"/>
    </source>
</evidence>
<accession>A0A9P7Z0E4</accession>
<name>A0A9P7Z0E4_9HELO</name>